<dbReference type="Gene3D" id="3.20.20.70">
    <property type="entry name" value="Aldolase class I"/>
    <property type="match status" value="1"/>
</dbReference>
<dbReference type="Pfam" id="PF03537">
    <property type="entry name" value="Glyco_hydro_114"/>
    <property type="match status" value="1"/>
</dbReference>
<dbReference type="EMBL" id="VNHS01000012">
    <property type="protein sequence ID" value="TYP70102.1"/>
    <property type="molecule type" value="Genomic_DNA"/>
</dbReference>
<gene>
    <name evidence="2" type="ORF">BCM02_11280</name>
</gene>
<evidence type="ECO:0000259" key="1">
    <source>
        <dbReference type="Pfam" id="PF03537"/>
    </source>
</evidence>
<dbReference type="PANTHER" id="PTHR35882:SF2">
    <property type="entry name" value="PELA"/>
    <property type="match status" value="1"/>
</dbReference>
<evidence type="ECO:0000313" key="3">
    <source>
        <dbReference type="Proteomes" id="UP000323257"/>
    </source>
</evidence>
<sequence length="255" mass="28953">MRLFNLLAKPSRLGPVHSFSIYYGISTPEMKRMLAQTDLAVIEPRQWQAEDIKALREAGTAVYGYLSVMETPKWNETRWAAVNDDMRLLVRGQPVRFEQWDAELMDLRSAAYRELLLAEIGELAARVPLDGIMLDTVGDIEEYVPEAQRPAMGEAYKTWLEEAARRNPKLRWLQNRGFAQLEACAPLLSGMLWEGWNGHEAGGEWVRQRTELLRRLRKGGLGLLASSTDPSPIHGETARAHGFVHWVSMSDMYGV</sequence>
<keyword evidence="3" id="KW-1185">Reference proteome</keyword>
<protein>
    <submittedName>
        <fullName evidence="2">Endo-alpha-1,4-polygalactosaminidase (GH114 family)</fullName>
    </submittedName>
</protein>
<accession>A0A5S5BV97</accession>
<reference evidence="2 3" key="1">
    <citation type="submission" date="2019-07" db="EMBL/GenBank/DDBJ databases">
        <title>Genomic Encyclopedia of Type Strains, Phase III (KMG-III): the genomes of soil and plant-associated and newly described type strains.</title>
        <authorList>
            <person name="Whitman W."/>
        </authorList>
    </citation>
    <scope>NUCLEOTIDE SEQUENCE [LARGE SCALE GENOMIC DNA]</scope>
    <source>
        <strain evidence="2 3">BL24</strain>
    </source>
</reference>
<dbReference type="OrthoDB" id="2380315at2"/>
<dbReference type="InterPro" id="IPR013785">
    <property type="entry name" value="Aldolase_TIM"/>
</dbReference>
<proteinExistence type="predicted"/>
<dbReference type="InterPro" id="IPR017853">
    <property type="entry name" value="GH"/>
</dbReference>
<feature type="domain" description="Glycoside-hydrolase family GH114 TIM-barrel" evidence="1">
    <location>
        <begin position="34"/>
        <end position="194"/>
    </location>
</feature>
<dbReference type="PANTHER" id="PTHR35882">
    <property type="entry name" value="PELA"/>
    <property type="match status" value="1"/>
</dbReference>
<evidence type="ECO:0000313" key="2">
    <source>
        <dbReference type="EMBL" id="TYP70102.1"/>
    </source>
</evidence>
<name>A0A5S5BV97_9BACL</name>
<dbReference type="Proteomes" id="UP000323257">
    <property type="component" value="Unassembled WGS sequence"/>
</dbReference>
<dbReference type="AlphaFoldDB" id="A0A5S5BV97"/>
<comment type="caution">
    <text evidence="2">The sequence shown here is derived from an EMBL/GenBank/DDBJ whole genome shotgun (WGS) entry which is preliminary data.</text>
</comment>
<organism evidence="2 3">
    <name type="scientific">Paenibacillus methanolicus</name>
    <dbReference type="NCBI Taxonomy" id="582686"/>
    <lineage>
        <taxon>Bacteria</taxon>
        <taxon>Bacillati</taxon>
        <taxon>Bacillota</taxon>
        <taxon>Bacilli</taxon>
        <taxon>Bacillales</taxon>
        <taxon>Paenibacillaceae</taxon>
        <taxon>Paenibacillus</taxon>
    </lineage>
</organism>
<dbReference type="InterPro" id="IPR004352">
    <property type="entry name" value="GH114_TIM-barrel"/>
</dbReference>
<dbReference type="SUPFAM" id="SSF51445">
    <property type="entry name" value="(Trans)glycosidases"/>
    <property type="match status" value="1"/>
</dbReference>